<organism evidence="1 2">
    <name type="scientific">Actibacterium naphthalenivorans</name>
    <dbReference type="NCBI Taxonomy" id="1614693"/>
    <lineage>
        <taxon>Bacteria</taxon>
        <taxon>Pseudomonadati</taxon>
        <taxon>Pseudomonadota</taxon>
        <taxon>Alphaproteobacteria</taxon>
        <taxon>Rhodobacterales</taxon>
        <taxon>Roseobacteraceae</taxon>
        <taxon>Actibacterium</taxon>
    </lineage>
</organism>
<reference evidence="1" key="1">
    <citation type="submission" date="2020-08" db="EMBL/GenBank/DDBJ databases">
        <title>Genomic Encyclopedia of Type Strains, Phase IV (KMG-IV): sequencing the most valuable type-strain genomes for metagenomic binning, comparative biology and taxonomic classification.</title>
        <authorList>
            <person name="Goeker M."/>
        </authorList>
    </citation>
    <scope>NUCLEOTIDE SEQUENCE [LARGE SCALE GENOMIC DNA]</scope>
    <source>
        <strain evidence="1">DSM 105040</strain>
    </source>
</reference>
<protein>
    <submittedName>
        <fullName evidence="1">Uncharacterized protein</fullName>
    </submittedName>
</protein>
<dbReference type="EMBL" id="JACIEQ010000001">
    <property type="protein sequence ID" value="MBB4020439.1"/>
    <property type="molecule type" value="Genomic_DNA"/>
</dbReference>
<keyword evidence="2" id="KW-1185">Reference proteome</keyword>
<name>A0A840CAQ7_9RHOB</name>
<sequence length="79" mass="8585">MTQPCIRITTAKAAARARFAARGGGDTAAIDAHIAEQLMLLMDKDCMADGCTDNRDMFDRLGRDVDAFTRTRPETPGPI</sequence>
<evidence type="ECO:0000313" key="2">
    <source>
        <dbReference type="Proteomes" id="UP000585681"/>
    </source>
</evidence>
<dbReference type="Proteomes" id="UP000585681">
    <property type="component" value="Unassembled WGS sequence"/>
</dbReference>
<gene>
    <name evidence="1" type="ORF">GGR17_000230</name>
</gene>
<dbReference type="RefSeq" id="WP_157445526.1">
    <property type="nucleotide sequence ID" value="NZ_JACIEQ010000001.1"/>
</dbReference>
<comment type="caution">
    <text evidence="1">The sequence shown here is derived from an EMBL/GenBank/DDBJ whole genome shotgun (WGS) entry which is preliminary data.</text>
</comment>
<accession>A0A840CAQ7</accession>
<evidence type="ECO:0000313" key="1">
    <source>
        <dbReference type="EMBL" id="MBB4020439.1"/>
    </source>
</evidence>
<proteinExistence type="predicted"/>
<dbReference type="AlphaFoldDB" id="A0A840CAQ7"/>